<gene>
    <name evidence="3" type="ORF">PCOR1329_LOCUS65864</name>
</gene>
<evidence type="ECO:0000313" key="3">
    <source>
        <dbReference type="EMBL" id="CAK0883727.1"/>
    </source>
</evidence>
<reference evidence="3" key="1">
    <citation type="submission" date="2023-10" db="EMBL/GenBank/DDBJ databases">
        <authorList>
            <person name="Chen Y."/>
            <person name="Shah S."/>
            <person name="Dougan E. K."/>
            <person name="Thang M."/>
            <person name="Chan C."/>
        </authorList>
    </citation>
    <scope>NUCLEOTIDE SEQUENCE [LARGE SCALE GENOMIC DNA]</scope>
</reference>
<evidence type="ECO:0000313" key="4">
    <source>
        <dbReference type="Proteomes" id="UP001189429"/>
    </source>
</evidence>
<evidence type="ECO:0000256" key="1">
    <source>
        <dbReference type="SAM" id="Coils"/>
    </source>
</evidence>
<protein>
    <submittedName>
        <fullName evidence="3">Uncharacterized protein</fullName>
    </submittedName>
</protein>
<feature type="coiled-coil region" evidence="1">
    <location>
        <begin position="125"/>
        <end position="175"/>
    </location>
</feature>
<dbReference type="Proteomes" id="UP001189429">
    <property type="component" value="Unassembled WGS sequence"/>
</dbReference>
<comment type="caution">
    <text evidence="3">The sequence shown here is derived from an EMBL/GenBank/DDBJ whole genome shotgun (WGS) entry which is preliminary data.</text>
</comment>
<feature type="region of interest" description="Disordered" evidence="2">
    <location>
        <begin position="1"/>
        <end position="80"/>
    </location>
</feature>
<keyword evidence="1" id="KW-0175">Coiled coil</keyword>
<feature type="compositionally biased region" description="Basic and acidic residues" evidence="2">
    <location>
        <begin position="1"/>
        <end position="29"/>
    </location>
</feature>
<sequence>MASAADDSRQDHGRQGRLWQRLEETERSEGMGARLKGRVQAAVRQVSENLSMPRGPLTGSTPPPKSRKKEEDDMDDVGPEMNKLAGVLTRRLGDMIAEKFEERDLRLRVVEEKVEGVAKATDEAIGSLEDKFEALHKEVEELKSKGGEEGIGRVDEELRKKITDMETNLHNIKKEHTNRMVAILGGFGQGTSFQEAKDSITVHLNKVGLKVPADMYYKGEEFKGIFFLVRCWSGTVVGQRSARVSGPFRCLSGVARCHPGAVLTSRVVSGHG</sequence>
<dbReference type="EMBL" id="CAUYUJ010018454">
    <property type="protein sequence ID" value="CAK0883727.1"/>
    <property type="molecule type" value="Genomic_DNA"/>
</dbReference>
<accession>A0ABN9WD75</accession>
<name>A0ABN9WD75_9DINO</name>
<organism evidence="3 4">
    <name type="scientific">Prorocentrum cordatum</name>
    <dbReference type="NCBI Taxonomy" id="2364126"/>
    <lineage>
        <taxon>Eukaryota</taxon>
        <taxon>Sar</taxon>
        <taxon>Alveolata</taxon>
        <taxon>Dinophyceae</taxon>
        <taxon>Prorocentrales</taxon>
        <taxon>Prorocentraceae</taxon>
        <taxon>Prorocentrum</taxon>
    </lineage>
</organism>
<keyword evidence="4" id="KW-1185">Reference proteome</keyword>
<proteinExistence type="predicted"/>
<evidence type="ECO:0000256" key="2">
    <source>
        <dbReference type="SAM" id="MobiDB-lite"/>
    </source>
</evidence>